<name>A0AAJ0BQU8_9PEZI</name>
<gene>
    <name evidence="2" type="ORF">QBC33DRAFT_551999</name>
</gene>
<keyword evidence="3" id="KW-1185">Reference proteome</keyword>
<evidence type="ECO:0000313" key="3">
    <source>
        <dbReference type="Proteomes" id="UP001244011"/>
    </source>
</evidence>
<sequence length="86" mass="9927">MVFSVLKELLSECRDEYLKLIQNKSSMFDHRDHRGDQISTRDIRPMSTVIMDEKEKRGLWRILRNSSGPKAERGAQVPLGNGNALR</sequence>
<proteinExistence type="predicted"/>
<organism evidence="2 3">
    <name type="scientific">Phialemonium atrogriseum</name>
    <dbReference type="NCBI Taxonomy" id="1093897"/>
    <lineage>
        <taxon>Eukaryota</taxon>
        <taxon>Fungi</taxon>
        <taxon>Dikarya</taxon>
        <taxon>Ascomycota</taxon>
        <taxon>Pezizomycotina</taxon>
        <taxon>Sordariomycetes</taxon>
        <taxon>Sordariomycetidae</taxon>
        <taxon>Cephalothecales</taxon>
        <taxon>Cephalothecaceae</taxon>
        <taxon>Phialemonium</taxon>
    </lineage>
</organism>
<accession>A0AAJ0BQU8</accession>
<reference evidence="2" key="1">
    <citation type="submission" date="2023-06" db="EMBL/GenBank/DDBJ databases">
        <title>Genome-scale phylogeny and comparative genomics of the fungal order Sordariales.</title>
        <authorList>
            <consortium name="Lawrence Berkeley National Laboratory"/>
            <person name="Hensen N."/>
            <person name="Bonometti L."/>
            <person name="Westerberg I."/>
            <person name="Brannstrom I.O."/>
            <person name="Guillou S."/>
            <person name="Cros-Aarteil S."/>
            <person name="Calhoun S."/>
            <person name="Haridas S."/>
            <person name="Kuo A."/>
            <person name="Mondo S."/>
            <person name="Pangilinan J."/>
            <person name="Riley R."/>
            <person name="Labutti K."/>
            <person name="Andreopoulos B."/>
            <person name="Lipzen A."/>
            <person name="Chen C."/>
            <person name="Yanf M."/>
            <person name="Daum C."/>
            <person name="Ng V."/>
            <person name="Clum A."/>
            <person name="Steindorff A."/>
            <person name="Ohm R."/>
            <person name="Martin F."/>
            <person name="Silar P."/>
            <person name="Natvig D."/>
            <person name="Lalanne C."/>
            <person name="Gautier V."/>
            <person name="Ament-Velasquez S.L."/>
            <person name="Kruys A."/>
            <person name="Hutchinson M.I."/>
            <person name="Powell A.J."/>
            <person name="Barry K."/>
            <person name="Miller A.N."/>
            <person name="Grigoriev I.V."/>
            <person name="Debuchy R."/>
            <person name="Gladieux P."/>
            <person name="Thoren M.H."/>
            <person name="Johannesson H."/>
        </authorList>
    </citation>
    <scope>NUCLEOTIDE SEQUENCE</scope>
    <source>
        <strain evidence="2">8032-3</strain>
    </source>
</reference>
<dbReference type="AlphaFoldDB" id="A0AAJ0BQU8"/>
<protein>
    <submittedName>
        <fullName evidence="2">Uncharacterized protein</fullName>
    </submittedName>
</protein>
<dbReference type="Proteomes" id="UP001244011">
    <property type="component" value="Unassembled WGS sequence"/>
</dbReference>
<feature type="region of interest" description="Disordered" evidence="1">
    <location>
        <begin position="65"/>
        <end position="86"/>
    </location>
</feature>
<evidence type="ECO:0000256" key="1">
    <source>
        <dbReference type="SAM" id="MobiDB-lite"/>
    </source>
</evidence>
<comment type="caution">
    <text evidence="2">The sequence shown here is derived from an EMBL/GenBank/DDBJ whole genome shotgun (WGS) entry which is preliminary data.</text>
</comment>
<dbReference type="EMBL" id="MU839038">
    <property type="protein sequence ID" value="KAK1762362.1"/>
    <property type="molecule type" value="Genomic_DNA"/>
</dbReference>
<dbReference type="GeneID" id="85312443"/>
<dbReference type="RefSeq" id="XP_060278575.1">
    <property type="nucleotide sequence ID" value="XM_060429256.1"/>
</dbReference>
<evidence type="ECO:0000313" key="2">
    <source>
        <dbReference type="EMBL" id="KAK1762362.1"/>
    </source>
</evidence>